<reference evidence="2" key="1">
    <citation type="submission" date="2020-01" db="EMBL/GenBank/DDBJ databases">
        <title>Identification and distribution of gene clusters putatively required for synthesis of sphingolipid metabolism inhibitors in phylogenetically diverse species of the filamentous fungus Fusarium.</title>
        <authorList>
            <person name="Kim H.-S."/>
            <person name="Busman M."/>
            <person name="Brown D.W."/>
            <person name="Divon H."/>
            <person name="Uhlig S."/>
            <person name="Proctor R.H."/>
        </authorList>
    </citation>
    <scope>NUCLEOTIDE SEQUENCE</scope>
    <source>
        <strain evidence="2">NRRL 53441</strain>
    </source>
</reference>
<evidence type="ECO:0000313" key="2">
    <source>
        <dbReference type="EMBL" id="KAF4457776.1"/>
    </source>
</evidence>
<dbReference type="InterPro" id="IPR029071">
    <property type="entry name" value="Ubiquitin-like_domsf"/>
</dbReference>
<protein>
    <submittedName>
        <fullName evidence="2">Putative Alp11 ue of tubulin-folding cofactor B</fullName>
    </submittedName>
</protein>
<dbReference type="SUPFAM" id="SSF54236">
    <property type="entry name" value="Ubiquitin-like"/>
    <property type="match status" value="1"/>
</dbReference>
<proteinExistence type="predicted"/>
<dbReference type="Gene3D" id="3.10.20.90">
    <property type="entry name" value="Phosphatidylinositol 3-kinase Catalytic Subunit, Chain A, domain 1"/>
    <property type="match status" value="1"/>
</dbReference>
<dbReference type="InterPro" id="IPR000626">
    <property type="entry name" value="Ubiquitin-like_dom"/>
</dbReference>
<feature type="non-terminal residue" evidence="2">
    <location>
        <position position="80"/>
    </location>
</feature>
<accession>A0A8H4KW06</accession>
<gene>
    <name evidence="2" type="ORF">F53441_348</name>
</gene>
<evidence type="ECO:0000259" key="1">
    <source>
        <dbReference type="Pfam" id="PF14560"/>
    </source>
</evidence>
<dbReference type="Pfam" id="PF14560">
    <property type="entry name" value="Ubiquitin_2"/>
    <property type="match status" value="1"/>
</dbReference>
<comment type="caution">
    <text evidence="2">The sequence shown here is derived from an EMBL/GenBank/DDBJ whole genome shotgun (WGS) entry which is preliminary data.</text>
</comment>
<keyword evidence="3" id="KW-1185">Reference proteome</keyword>
<sequence>MADVPLVVISEFAQSERRITPTWSISQLKGKLETVTGIPPSCQRLSLKPTAGAEAIAIEAANEDGTHLSNFPLAPYAELH</sequence>
<name>A0A8H4KW06_9HYPO</name>
<feature type="domain" description="Ubiquitin-like" evidence="1">
    <location>
        <begin position="5"/>
        <end position="80"/>
    </location>
</feature>
<organism evidence="2 3">
    <name type="scientific">Fusarium austroafricanum</name>
    <dbReference type="NCBI Taxonomy" id="2364996"/>
    <lineage>
        <taxon>Eukaryota</taxon>
        <taxon>Fungi</taxon>
        <taxon>Dikarya</taxon>
        <taxon>Ascomycota</taxon>
        <taxon>Pezizomycotina</taxon>
        <taxon>Sordariomycetes</taxon>
        <taxon>Hypocreomycetidae</taxon>
        <taxon>Hypocreales</taxon>
        <taxon>Nectriaceae</taxon>
        <taxon>Fusarium</taxon>
        <taxon>Fusarium concolor species complex</taxon>
    </lineage>
</organism>
<dbReference type="EMBL" id="JAADJG010000014">
    <property type="protein sequence ID" value="KAF4457776.1"/>
    <property type="molecule type" value="Genomic_DNA"/>
</dbReference>
<dbReference type="AlphaFoldDB" id="A0A8H4KW06"/>
<dbReference type="OrthoDB" id="5295208at2759"/>
<dbReference type="Proteomes" id="UP000605986">
    <property type="component" value="Unassembled WGS sequence"/>
</dbReference>
<evidence type="ECO:0000313" key="3">
    <source>
        <dbReference type="Proteomes" id="UP000605986"/>
    </source>
</evidence>